<dbReference type="PROSITE" id="PS01148">
    <property type="entry name" value="UPF0033"/>
    <property type="match status" value="1"/>
</dbReference>
<protein>
    <recommendedName>
        <fullName evidence="1">UPF0033 domain-containing protein</fullName>
    </recommendedName>
</protein>
<sequence length="84" mass="9257">MSNEPTVRTLDVTAEVCPFTFVKTKLLLEDMKPGEVAEIRLNAGEPLINVPRSATEGGHRVLSVEPEDAGETRWLVRIERGPEG</sequence>
<dbReference type="InterPro" id="IPR001455">
    <property type="entry name" value="TusA-like"/>
</dbReference>
<evidence type="ECO:0000313" key="3">
    <source>
        <dbReference type="Proteomes" id="UP000029995"/>
    </source>
</evidence>
<dbReference type="Gene3D" id="3.30.110.40">
    <property type="entry name" value="TusA-like domain"/>
    <property type="match status" value="1"/>
</dbReference>
<dbReference type="EMBL" id="JANX01000324">
    <property type="protein sequence ID" value="KGM32399.1"/>
    <property type="molecule type" value="Genomic_DNA"/>
</dbReference>
<dbReference type="SUPFAM" id="SSF64307">
    <property type="entry name" value="SirA-like"/>
    <property type="match status" value="1"/>
</dbReference>
<evidence type="ECO:0000313" key="2">
    <source>
        <dbReference type="EMBL" id="KGM32399.1"/>
    </source>
</evidence>
<gene>
    <name evidence="2" type="ORF">P409_21630</name>
</gene>
<dbReference type="AlphaFoldDB" id="A0A0A0D2W7"/>
<dbReference type="InterPro" id="IPR036868">
    <property type="entry name" value="TusA-like_sf"/>
</dbReference>
<feature type="domain" description="UPF0033" evidence="1">
    <location>
        <begin position="10"/>
        <end position="34"/>
    </location>
</feature>
<organism evidence="2 3">
    <name type="scientific">Inquilinus limosus MP06</name>
    <dbReference type="NCBI Taxonomy" id="1398085"/>
    <lineage>
        <taxon>Bacteria</taxon>
        <taxon>Pseudomonadati</taxon>
        <taxon>Pseudomonadota</taxon>
        <taxon>Alphaproteobacteria</taxon>
        <taxon>Rhodospirillales</taxon>
        <taxon>Rhodospirillaceae</taxon>
        <taxon>Inquilinus</taxon>
    </lineage>
</organism>
<reference evidence="2 3" key="1">
    <citation type="submission" date="2014-01" db="EMBL/GenBank/DDBJ databases">
        <title>Genome sequence determination for a cystic fibrosis isolate, Inquilinus limosus.</title>
        <authorList>
            <person name="Pino M."/>
            <person name="Di Conza J."/>
            <person name="Gutkind G."/>
        </authorList>
    </citation>
    <scope>NUCLEOTIDE SEQUENCE [LARGE SCALE GENOMIC DNA]</scope>
    <source>
        <strain evidence="2 3">MP06</strain>
    </source>
</reference>
<dbReference type="Proteomes" id="UP000029995">
    <property type="component" value="Unassembled WGS sequence"/>
</dbReference>
<dbReference type="OrthoDB" id="9794210at2"/>
<dbReference type="Pfam" id="PF01206">
    <property type="entry name" value="TusA"/>
    <property type="match status" value="1"/>
</dbReference>
<name>A0A0A0D2W7_9PROT</name>
<proteinExistence type="predicted"/>
<accession>A0A0A0D2W7</accession>
<dbReference type="RefSeq" id="WP_034843562.1">
    <property type="nucleotide sequence ID" value="NZ_JANX01000324.1"/>
</dbReference>
<comment type="caution">
    <text evidence="2">The sequence shown here is derived from an EMBL/GenBank/DDBJ whole genome shotgun (WGS) entry which is preliminary data.</text>
</comment>
<dbReference type="CDD" id="cd00291">
    <property type="entry name" value="SirA_YedF_YeeD"/>
    <property type="match status" value="1"/>
</dbReference>
<evidence type="ECO:0000259" key="1">
    <source>
        <dbReference type="PROSITE" id="PS01148"/>
    </source>
</evidence>